<dbReference type="EMBL" id="CAFBMX010000002">
    <property type="protein sequence ID" value="CAB4917939.1"/>
    <property type="molecule type" value="Genomic_DNA"/>
</dbReference>
<accession>A0A6J7HQR7</accession>
<evidence type="ECO:0000259" key="9">
    <source>
        <dbReference type="PROSITE" id="PS50893"/>
    </source>
</evidence>
<dbReference type="Pfam" id="PF08402">
    <property type="entry name" value="TOBE_2"/>
    <property type="match status" value="1"/>
</dbReference>
<evidence type="ECO:0000256" key="8">
    <source>
        <dbReference type="ARBA" id="ARBA00023136"/>
    </source>
</evidence>
<keyword evidence="8" id="KW-0472">Membrane</keyword>
<feature type="domain" description="ABC transporter" evidence="9">
    <location>
        <begin position="35"/>
        <end position="264"/>
    </location>
</feature>
<dbReference type="InterPro" id="IPR015853">
    <property type="entry name" value="ABC_transpr_FbpC"/>
</dbReference>
<dbReference type="SUPFAM" id="SSF52540">
    <property type="entry name" value="P-loop containing nucleoside triphosphate hydrolases"/>
    <property type="match status" value="1"/>
</dbReference>
<keyword evidence="5" id="KW-0067">ATP-binding</keyword>
<dbReference type="InterPro" id="IPR008995">
    <property type="entry name" value="Mo/tungstate-bd_C_term_dom"/>
</dbReference>
<organism evidence="10">
    <name type="scientific">freshwater metagenome</name>
    <dbReference type="NCBI Taxonomy" id="449393"/>
    <lineage>
        <taxon>unclassified sequences</taxon>
        <taxon>metagenomes</taxon>
        <taxon>ecological metagenomes</taxon>
    </lineage>
</organism>
<keyword evidence="3" id="KW-0410">Iron transport</keyword>
<evidence type="ECO:0000256" key="3">
    <source>
        <dbReference type="ARBA" id="ARBA00022496"/>
    </source>
</evidence>
<evidence type="ECO:0000256" key="1">
    <source>
        <dbReference type="ARBA" id="ARBA00022448"/>
    </source>
</evidence>
<sequence length="380" mass="39987">MNPEREAVTMSSMDRIAAQVAGCALSGEGARRVVVSCQGVHKAFGAVRAVDGVDLRLGEGEIGALLGPSGCGKTTLLRLLAGFEHPDAGEIRVGGESVAGDRGFTPPERRRIGMVFQDYALFPHLDVAANVGYALGRRPDAARVAEVLDLVGLGGLGDRRPHELSGGQQQRVALARALAPTPALILLDEPFSNLDAALRERVRADVRAILRAAGVTVLIVTHDQEEALSIADRVYVMRAGRIEQDGTPEEVYGSPATRWAAEFLGDVDVLPGEAIAGHATCALGRVPVPEGVEGPVDVLVRPESLTVGLGRDEGGQGAVVVERTFFGHDQLVTLELGDGLRVRSRCMGFPAWHPGDRLRVRLSGPVSVLPAASAAPRNGA</sequence>
<dbReference type="GO" id="GO:0016887">
    <property type="term" value="F:ATP hydrolysis activity"/>
    <property type="evidence" value="ECO:0007669"/>
    <property type="project" value="InterPro"/>
</dbReference>
<dbReference type="GO" id="GO:0043190">
    <property type="term" value="C:ATP-binding cassette (ABC) transporter complex"/>
    <property type="evidence" value="ECO:0007669"/>
    <property type="project" value="InterPro"/>
</dbReference>
<name>A0A6J7HQR7_9ZZZZ</name>
<keyword evidence="7" id="KW-0406">Ion transport</keyword>
<keyword evidence="2" id="KW-1003">Cell membrane</keyword>
<evidence type="ECO:0000256" key="6">
    <source>
        <dbReference type="ARBA" id="ARBA00023004"/>
    </source>
</evidence>
<dbReference type="SUPFAM" id="SSF50331">
    <property type="entry name" value="MOP-like"/>
    <property type="match status" value="1"/>
</dbReference>
<dbReference type="Pfam" id="PF00005">
    <property type="entry name" value="ABC_tran"/>
    <property type="match status" value="1"/>
</dbReference>
<evidence type="ECO:0000256" key="5">
    <source>
        <dbReference type="ARBA" id="ARBA00022840"/>
    </source>
</evidence>
<dbReference type="InterPro" id="IPR017871">
    <property type="entry name" value="ABC_transporter-like_CS"/>
</dbReference>
<evidence type="ECO:0000313" key="10">
    <source>
        <dbReference type="EMBL" id="CAB4917939.1"/>
    </source>
</evidence>
<keyword evidence="4" id="KW-0547">Nucleotide-binding</keyword>
<dbReference type="PROSITE" id="PS50893">
    <property type="entry name" value="ABC_TRANSPORTER_2"/>
    <property type="match status" value="1"/>
</dbReference>
<dbReference type="GO" id="GO:0015408">
    <property type="term" value="F:ABC-type ferric iron transporter activity"/>
    <property type="evidence" value="ECO:0007669"/>
    <property type="project" value="InterPro"/>
</dbReference>
<dbReference type="InterPro" id="IPR050093">
    <property type="entry name" value="ABC_SmlMolc_Importer"/>
</dbReference>
<dbReference type="PANTHER" id="PTHR42781">
    <property type="entry name" value="SPERMIDINE/PUTRESCINE IMPORT ATP-BINDING PROTEIN POTA"/>
    <property type="match status" value="1"/>
</dbReference>
<keyword evidence="1" id="KW-0813">Transport</keyword>
<keyword evidence="6" id="KW-0408">Iron</keyword>
<gene>
    <name evidence="10" type="ORF">UFOPK3674_00349</name>
</gene>
<dbReference type="FunFam" id="3.40.50.300:FF:000425">
    <property type="entry name" value="Probable ABC transporter, ATP-binding subunit"/>
    <property type="match status" value="1"/>
</dbReference>
<dbReference type="PROSITE" id="PS00211">
    <property type="entry name" value="ABC_TRANSPORTER_1"/>
    <property type="match status" value="1"/>
</dbReference>
<evidence type="ECO:0000256" key="7">
    <source>
        <dbReference type="ARBA" id="ARBA00023065"/>
    </source>
</evidence>
<dbReference type="InterPro" id="IPR003439">
    <property type="entry name" value="ABC_transporter-like_ATP-bd"/>
</dbReference>
<dbReference type="AlphaFoldDB" id="A0A6J7HQR7"/>
<dbReference type="InterPro" id="IPR027417">
    <property type="entry name" value="P-loop_NTPase"/>
</dbReference>
<dbReference type="PANTHER" id="PTHR42781:SF4">
    <property type="entry name" value="SPERMIDINE_PUTRESCINE IMPORT ATP-BINDING PROTEIN POTA"/>
    <property type="match status" value="1"/>
</dbReference>
<proteinExistence type="predicted"/>
<dbReference type="Gene3D" id="3.40.50.300">
    <property type="entry name" value="P-loop containing nucleotide triphosphate hydrolases"/>
    <property type="match status" value="1"/>
</dbReference>
<evidence type="ECO:0000256" key="2">
    <source>
        <dbReference type="ARBA" id="ARBA00022475"/>
    </source>
</evidence>
<dbReference type="GO" id="GO:0005524">
    <property type="term" value="F:ATP binding"/>
    <property type="evidence" value="ECO:0007669"/>
    <property type="project" value="UniProtKB-KW"/>
</dbReference>
<reference evidence="10" key="1">
    <citation type="submission" date="2020-05" db="EMBL/GenBank/DDBJ databases">
        <authorList>
            <person name="Chiriac C."/>
            <person name="Salcher M."/>
            <person name="Ghai R."/>
            <person name="Kavagutti S V."/>
        </authorList>
    </citation>
    <scope>NUCLEOTIDE SEQUENCE</scope>
</reference>
<evidence type="ECO:0000256" key="4">
    <source>
        <dbReference type="ARBA" id="ARBA00022741"/>
    </source>
</evidence>
<dbReference type="InterPro" id="IPR003593">
    <property type="entry name" value="AAA+_ATPase"/>
</dbReference>
<protein>
    <submittedName>
        <fullName evidence="10">Unannotated protein</fullName>
    </submittedName>
</protein>
<dbReference type="InterPro" id="IPR013611">
    <property type="entry name" value="Transp-assoc_OB_typ2"/>
</dbReference>
<dbReference type="SMART" id="SM00382">
    <property type="entry name" value="AAA"/>
    <property type="match status" value="1"/>
</dbReference>
<dbReference type="CDD" id="cd03259">
    <property type="entry name" value="ABC_Carb_Solutes_like"/>
    <property type="match status" value="1"/>
</dbReference>